<dbReference type="EMBL" id="VDFY01000153">
    <property type="protein sequence ID" value="TNH28766.1"/>
    <property type="molecule type" value="Genomic_DNA"/>
</dbReference>
<sequence>MRDDEEVEVWLLVFAEHSVVGTHPSRTRLRQGMSFVPVTSRDRECTDEYFQRLDDDVDPGHGSYLVTATLRCLGLTVHPGGTVALIRAGTDEQASIVLHQAGDGVPVPAEATQISVVRDWPGTAWAERAKVAGVPGSSPRTDWPVNTALRALGVERGDHPDEATALGLTLPT</sequence>
<name>A0A5C4QSU3_9ACTN</name>
<organism evidence="1 2">
    <name type="scientific">Micromonospora orduensis</name>
    <dbReference type="NCBI Taxonomy" id="1420891"/>
    <lineage>
        <taxon>Bacteria</taxon>
        <taxon>Bacillati</taxon>
        <taxon>Actinomycetota</taxon>
        <taxon>Actinomycetes</taxon>
        <taxon>Micromonosporales</taxon>
        <taxon>Micromonosporaceae</taxon>
        <taxon>Micromonospora</taxon>
    </lineage>
</organism>
<comment type="caution">
    <text evidence="1">The sequence shown here is derived from an EMBL/GenBank/DDBJ whole genome shotgun (WGS) entry which is preliminary data.</text>
</comment>
<protein>
    <submittedName>
        <fullName evidence="1">Uncharacterized protein</fullName>
    </submittedName>
</protein>
<dbReference type="RefSeq" id="WP_139584823.1">
    <property type="nucleotide sequence ID" value="NZ_VDFY01000153.1"/>
</dbReference>
<dbReference type="AlphaFoldDB" id="A0A5C4QSU3"/>
<evidence type="ECO:0000313" key="1">
    <source>
        <dbReference type="EMBL" id="TNH28766.1"/>
    </source>
</evidence>
<gene>
    <name evidence="1" type="ORF">FHG89_14045</name>
</gene>
<proteinExistence type="predicted"/>
<dbReference type="OrthoDB" id="3416028at2"/>
<reference evidence="1 2" key="1">
    <citation type="submission" date="2019-06" db="EMBL/GenBank/DDBJ databases">
        <title>Micromonospora ordensis sp. nov., isolated from deep marine sediment.</title>
        <authorList>
            <person name="Veyisoglu A."/>
            <person name="Carro L."/>
            <person name="Klenk H.-P."/>
            <person name="Sahin N."/>
        </authorList>
    </citation>
    <scope>NUCLEOTIDE SEQUENCE [LARGE SCALE GENOMIC DNA]</scope>
    <source>
        <strain evidence="1 2">S2509</strain>
    </source>
</reference>
<evidence type="ECO:0000313" key="2">
    <source>
        <dbReference type="Proteomes" id="UP000306145"/>
    </source>
</evidence>
<keyword evidence="2" id="KW-1185">Reference proteome</keyword>
<dbReference type="Proteomes" id="UP000306145">
    <property type="component" value="Unassembled WGS sequence"/>
</dbReference>
<accession>A0A5C4QSU3</accession>